<dbReference type="Pfam" id="PF00501">
    <property type="entry name" value="AMP-binding"/>
    <property type="match status" value="1"/>
</dbReference>
<sequence length="649" mass="71525">MKEPLWRPTAAQRDRAAMTRFIAFVNARHGTSFSGYDELYRWSVTELSLFWADLWDFLGIIASRRFDRVLDEPATMPGARWFAGARLNFAENLLRYRDDRPALVGIAEGGETRRLSYAGLFDQVARLAAALKDAGVTAGDRVAGFLPNLPETVVAMLAATSLGAVWSSCSPDFGSRGVLDRFGQIGPKILFAADGYRYRGRRFDSLARLREIVSALPGVERLVVVPSLDEEPDLRGIPQAVRYADFTAGQAAFPGFVQLPADHPLYIMYSSGTTGPPKCLVQGAAGILLNQFKELALHTDLGRDDTIIYLTTCGWMMWNWLVCALATGATVVLYEGHPFHPDPGYLWRLARDEGITVFGTSARYLAALEKSGARPGREYDLSRLRTVLSTGSPLAPESFAYVYREIKADLQLASISGGTDLNGCFALGNPLGPVYPGELQCRGLGMRVAVFDEAGRAVVGKPGELVCTAPFPSMPLSFWHDPDGAKYRHAYFERFPGVWTHGDWCELTESGGLIIYGRSDATLNPGGVRIGTAELYRLVETLPEIADSLAVGQRWEGDERVILFVRLAAGTTLTDELAERIRRAIREQLSPRHVPARIIAVADIPYTISMKKVELAVRKVIHGEPVKNRDALANPEALDLYRDLPELQR</sequence>
<evidence type="ECO:0000313" key="7">
    <source>
        <dbReference type="EMBL" id="BDV41932.1"/>
    </source>
</evidence>
<feature type="domain" description="AMP-dependent synthetase/ligase" evidence="5">
    <location>
        <begin position="92"/>
        <end position="469"/>
    </location>
</feature>
<dbReference type="Proteomes" id="UP001317705">
    <property type="component" value="Chromosome"/>
</dbReference>
<reference evidence="7 8" key="1">
    <citation type="submission" date="2022-12" db="EMBL/GenBank/DDBJ databases">
        <title>Polyphasic characterization of Geotalea uranireducens NIT-SL11 newly isolated from a complex of sewage sludge and microbially reduced graphene oxide.</title>
        <authorList>
            <person name="Xie L."/>
            <person name="Yoshida N."/>
            <person name="Meng L."/>
        </authorList>
    </citation>
    <scope>NUCLEOTIDE SEQUENCE [LARGE SCALE GENOMIC DNA]</scope>
    <source>
        <strain evidence="7 8">NIT-SL11</strain>
    </source>
</reference>
<evidence type="ECO:0000259" key="5">
    <source>
        <dbReference type="Pfam" id="PF00501"/>
    </source>
</evidence>
<dbReference type="InterPro" id="IPR025110">
    <property type="entry name" value="AMP-bd_C"/>
</dbReference>
<keyword evidence="3" id="KW-0547">Nucleotide-binding</keyword>
<dbReference type="NCBIfam" id="NF002937">
    <property type="entry name" value="PRK03584.1"/>
    <property type="match status" value="1"/>
</dbReference>
<dbReference type="SUPFAM" id="SSF56801">
    <property type="entry name" value="Acetyl-CoA synthetase-like"/>
    <property type="match status" value="1"/>
</dbReference>
<evidence type="ECO:0000313" key="8">
    <source>
        <dbReference type="Proteomes" id="UP001317705"/>
    </source>
</evidence>
<dbReference type="PANTHER" id="PTHR42921">
    <property type="entry name" value="ACETOACETYL-COA SYNTHETASE"/>
    <property type="match status" value="1"/>
</dbReference>
<dbReference type="NCBIfam" id="TIGR01217">
    <property type="entry name" value="ac_ac_CoA_syn"/>
    <property type="match status" value="1"/>
</dbReference>
<feature type="domain" description="AMP-binding enzyme C-terminal" evidence="6">
    <location>
        <begin position="541"/>
        <end position="611"/>
    </location>
</feature>
<evidence type="ECO:0000256" key="1">
    <source>
        <dbReference type="ARBA" id="ARBA00006432"/>
    </source>
</evidence>
<dbReference type="InterPro" id="IPR042099">
    <property type="entry name" value="ANL_N_sf"/>
</dbReference>
<dbReference type="CDD" id="cd05943">
    <property type="entry name" value="AACS"/>
    <property type="match status" value="1"/>
</dbReference>
<proteinExistence type="inferred from homology"/>
<evidence type="ECO:0000259" key="6">
    <source>
        <dbReference type="Pfam" id="PF13193"/>
    </source>
</evidence>
<organism evidence="7 8">
    <name type="scientific">Geotalea uraniireducens</name>
    <dbReference type="NCBI Taxonomy" id="351604"/>
    <lineage>
        <taxon>Bacteria</taxon>
        <taxon>Pseudomonadati</taxon>
        <taxon>Thermodesulfobacteriota</taxon>
        <taxon>Desulfuromonadia</taxon>
        <taxon>Geobacterales</taxon>
        <taxon>Geobacteraceae</taxon>
        <taxon>Geotalea</taxon>
    </lineage>
</organism>
<evidence type="ECO:0000256" key="2">
    <source>
        <dbReference type="ARBA" id="ARBA00022598"/>
    </source>
</evidence>
<dbReference type="InterPro" id="IPR005914">
    <property type="entry name" value="Acac_CoA_synth"/>
</dbReference>
<protein>
    <submittedName>
        <fullName evidence="7">Acetoacetyl-CoA synthetase</fullName>
    </submittedName>
</protein>
<dbReference type="InterPro" id="IPR045851">
    <property type="entry name" value="AMP-bd_C_sf"/>
</dbReference>
<dbReference type="PANTHER" id="PTHR42921:SF1">
    <property type="entry name" value="ACETOACETYL-COA SYNTHETASE"/>
    <property type="match status" value="1"/>
</dbReference>
<keyword evidence="8" id="KW-1185">Reference proteome</keyword>
<keyword evidence="4" id="KW-0067">ATP-binding</keyword>
<comment type="similarity">
    <text evidence="1">Belongs to the ATP-dependent AMP-binding enzyme family.</text>
</comment>
<dbReference type="Gene3D" id="3.40.50.12780">
    <property type="entry name" value="N-terminal domain of ligase-like"/>
    <property type="match status" value="1"/>
</dbReference>
<keyword evidence="2" id="KW-0436">Ligase</keyword>
<accession>A0ABM8EHM9</accession>
<dbReference type="EMBL" id="AP027151">
    <property type="protein sequence ID" value="BDV41932.1"/>
    <property type="molecule type" value="Genomic_DNA"/>
</dbReference>
<dbReference type="InterPro" id="IPR020845">
    <property type="entry name" value="AMP-binding_CS"/>
</dbReference>
<dbReference type="Pfam" id="PF13193">
    <property type="entry name" value="AMP-binding_C"/>
    <property type="match status" value="1"/>
</dbReference>
<dbReference type="InterPro" id="IPR000873">
    <property type="entry name" value="AMP-dep_synth/lig_dom"/>
</dbReference>
<name>A0ABM8EHM9_9BACT</name>
<gene>
    <name evidence="7" type="ORF">GURASL_08550</name>
</gene>
<evidence type="ECO:0000256" key="4">
    <source>
        <dbReference type="ARBA" id="ARBA00022840"/>
    </source>
</evidence>
<dbReference type="RefSeq" id="WP_282002078.1">
    <property type="nucleotide sequence ID" value="NZ_AP027151.1"/>
</dbReference>
<dbReference type="Gene3D" id="3.30.300.30">
    <property type="match status" value="1"/>
</dbReference>
<evidence type="ECO:0000256" key="3">
    <source>
        <dbReference type="ARBA" id="ARBA00022741"/>
    </source>
</evidence>
<dbReference type="PROSITE" id="PS00455">
    <property type="entry name" value="AMP_BINDING"/>
    <property type="match status" value="1"/>
</dbReference>